<keyword evidence="10 11" id="KW-0472">Membrane</keyword>
<dbReference type="PROSITE" id="PS50109">
    <property type="entry name" value="HIS_KIN"/>
    <property type="match status" value="1"/>
</dbReference>
<dbReference type="InterPro" id="IPR003660">
    <property type="entry name" value="HAMP_dom"/>
</dbReference>
<dbReference type="Pfam" id="PF02518">
    <property type="entry name" value="HATPase_c"/>
    <property type="match status" value="1"/>
</dbReference>
<dbReference type="FunFam" id="3.30.565.10:FF:000006">
    <property type="entry name" value="Sensor histidine kinase WalK"/>
    <property type="match status" value="1"/>
</dbReference>
<dbReference type="InterPro" id="IPR005467">
    <property type="entry name" value="His_kinase_dom"/>
</dbReference>
<feature type="domain" description="Histidine kinase" evidence="12">
    <location>
        <begin position="271"/>
        <end position="488"/>
    </location>
</feature>
<dbReference type="PANTHER" id="PTHR42878">
    <property type="entry name" value="TWO-COMPONENT HISTIDINE KINASE"/>
    <property type="match status" value="1"/>
</dbReference>
<comment type="caution">
    <text evidence="14">The sequence shown here is derived from an EMBL/GenBank/DDBJ whole genome shotgun (WGS) entry which is preliminary data.</text>
</comment>
<dbReference type="InterPro" id="IPR004358">
    <property type="entry name" value="Sig_transdc_His_kin-like_C"/>
</dbReference>
<dbReference type="PANTHER" id="PTHR42878:SF7">
    <property type="entry name" value="SENSOR HISTIDINE KINASE GLRK"/>
    <property type="match status" value="1"/>
</dbReference>
<dbReference type="InterPro" id="IPR003594">
    <property type="entry name" value="HATPase_dom"/>
</dbReference>
<keyword evidence="9" id="KW-0902">Two-component regulatory system</keyword>
<evidence type="ECO:0000259" key="13">
    <source>
        <dbReference type="PROSITE" id="PS50885"/>
    </source>
</evidence>
<dbReference type="InterPro" id="IPR050351">
    <property type="entry name" value="BphY/WalK/GraS-like"/>
</dbReference>
<evidence type="ECO:0000256" key="6">
    <source>
        <dbReference type="ARBA" id="ARBA00022741"/>
    </source>
</evidence>
<dbReference type="CDD" id="cd00075">
    <property type="entry name" value="HATPase"/>
    <property type="match status" value="1"/>
</dbReference>
<comment type="catalytic activity">
    <reaction evidence="1">
        <text>ATP + protein L-histidine = ADP + protein N-phospho-L-histidine.</text>
        <dbReference type="EC" id="2.7.13.3"/>
    </reaction>
</comment>
<protein>
    <recommendedName>
        <fullName evidence="3">histidine kinase</fullName>
        <ecNumber evidence="3">2.7.13.3</ecNumber>
    </recommendedName>
</protein>
<evidence type="ECO:0000256" key="10">
    <source>
        <dbReference type="ARBA" id="ARBA00023136"/>
    </source>
</evidence>
<evidence type="ECO:0000256" key="1">
    <source>
        <dbReference type="ARBA" id="ARBA00000085"/>
    </source>
</evidence>
<keyword evidence="4" id="KW-0597">Phosphoprotein</keyword>
<dbReference type="GO" id="GO:0000155">
    <property type="term" value="F:phosphorelay sensor kinase activity"/>
    <property type="evidence" value="ECO:0007669"/>
    <property type="project" value="InterPro"/>
</dbReference>
<organism evidence="14 15">
    <name type="scientific">Candidatus Polarisedimenticola svalbardensis</name>
    <dbReference type="NCBI Taxonomy" id="2886004"/>
    <lineage>
        <taxon>Bacteria</taxon>
        <taxon>Pseudomonadati</taxon>
        <taxon>Acidobacteriota</taxon>
        <taxon>Candidatus Polarisedimenticolia</taxon>
        <taxon>Candidatus Polarisedimenticolales</taxon>
        <taxon>Candidatus Polarisedimenticolaceae</taxon>
        <taxon>Candidatus Polarisedimenticola</taxon>
    </lineage>
</organism>
<dbReference type="PROSITE" id="PS50885">
    <property type="entry name" value="HAMP"/>
    <property type="match status" value="1"/>
</dbReference>
<name>A0A8J6XYP7_9BACT</name>
<dbReference type="SUPFAM" id="SSF55874">
    <property type="entry name" value="ATPase domain of HSP90 chaperone/DNA topoisomerase II/histidine kinase"/>
    <property type="match status" value="1"/>
</dbReference>
<keyword evidence="8" id="KW-0067">ATP-binding</keyword>
<dbReference type="Gene3D" id="6.10.340.10">
    <property type="match status" value="1"/>
</dbReference>
<dbReference type="GO" id="GO:0007234">
    <property type="term" value="P:osmosensory signaling via phosphorelay pathway"/>
    <property type="evidence" value="ECO:0007669"/>
    <property type="project" value="TreeGrafter"/>
</dbReference>
<evidence type="ECO:0000259" key="12">
    <source>
        <dbReference type="PROSITE" id="PS50109"/>
    </source>
</evidence>
<dbReference type="GO" id="GO:0005524">
    <property type="term" value="F:ATP binding"/>
    <property type="evidence" value="ECO:0007669"/>
    <property type="project" value="UniProtKB-KW"/>
</dbReference>
<dbReference type="SUPFAM" id="SSF47384">
    <property type="entry name" value="Homodimeric domain of signal transducing histidine kinase"/>
    <property type="match status" value="1"/>
</dbReference>
<evidence type="ECO:0000313" key="14">
    <source>
        <dbReference type="EMBL" id="MBD3869321.1"/>
    </source>
</evidence>
<proteinExistence type="predicted"/>
<feature type="transmembrane region" description="Helical" evidence="11">
    <location>
        <begin position="174"/>
        <end position="198"/>
    </location>
</feature>
<dbReference type="SMART" id="SM00387">
    <property type="entry name" value="HATPase_c"/>
    <property type="match status" value="1"/>
</dbReference>
<keyword evidence="11" id="KW-0812">Transmembrane</keyword>
<dbReference type="GO" id="GO:0016020">
    <property type="term" value="C:membrane"/>
    <property type="evidence" value="ECO:0007669"/>
    <property type="project" value="UniProtKB-SubCell"/>
</dbReference>
<dbReference type="CDD" id="cd00082">
    <property type="entry name" value="HisKA"/>
    <property type="match status" value="1"/>
</dbReference>
<evidence type="ECO:0000313" key="15">
    <source>
        <dbReference type="Proteomes" id="UP000648239"/>
    </source>
</evidence>
<dbReference type="InterPro" id="IPR036097">
    <property type="entry name" value="HisK_dim/P_sf"/>
</dbReference>
<evidence type="ECO:0000256" key="4">
    <source>
        <dbReference type="ARBA" id="ARBA00022553"/>
    </source>
</evidence>
<dbReference type="Pfam" id="PF00512">
    <property type="entry name" value="HisKA"/>
    <property type="match status" value="1"/>
</dbReference>
<reference evidence="14 15" key="1">
    <citation type="submission" date="2020-08" db="EMBL/GenBank/DDBJ databases">
        <title>Acidobacteriota in marine sediments use diverse sulfur dissimilation pathways.</title>
        <authorList>
            <person name="Wasmund K."/>
        </authorList>
    </citation>
    <scope>NUCLEOTIDE SEQUENCE [LARGE SCALE GENOMIC DNA]</scope>
    <source>
        <strain evidence="14">MAG AM4</strain>
    </source>
</reference>
<accession>A0A8J6XYP7</accession>
<dbReference type="Gene3D" id="3.30.565.10">
    <property type="entry name" value="Histidine kinase-like ATPase, C-terminal domain"/>
    <property type="match status" value="1"/>
</dbReference>
<dbReference type="GO" id="GO:0030295">
    <property type="term" value="F:protein kinase activator activity"/>
    <property type="evidence" value="ECO:0007669"/>
    <property type="project" value="TreeGrafter"/>
</dbReference>
<dbReference type="Gene3D" id="1.10.287.130">
    <property type="match status" value="1"/>
</dbReference>
<dbReference type="FunFam" id="1.10.287.130:FF:000001">
    <property type="entry name" value="Two-component sensor histidine kinase"/>
    <property type="match status" value="1"/>
</dbReference>
<dbReference type="Proteomes" id="UP000648239">
    <property type="component" value="Unassembled WGS sequence"/>
</dbReference>
<evidence type="ECO:0000256" key="2">
    <source>
        <dbReference type="ARBA" id="ARBA00004370"/>
    </source>
</evidence>
<dbReference type="AlphaFoldDB" id="A0A8J6XYP7"/>
<evidence type="ECO:0000256" key="5">
    <source>
        <dbReference type="ARBA" id="ARBA00022679"/>
    </source>
</evidence>
<evidence type="ECO:0000256" key="11">
    <source>
        <dbReference type="SAM" id="Phobius"/>
    </source>
</evidence>
<keyword evidence="7 14" id="KW-0418">Kinase</keyword>
<dbReference type="InterPro" id="IPR036890">
    <property type="entry name" value="HATPase_C_sf"/>
</dbReference>
<evidence type="ECO:0000256" key="9">
    <source>
        <dbReference type="ARBA" id="ARBA00023012"/>
    </source>
</evidence>
<evidence type="ECO:0000256" key="8">
    <source>
        <dbReference type="ARBA" id="ARBA00022840"/>
    </source>
</evidence>
<keyword evidence="6" id="KW-0547">Nucleotide-binding</keyword>
<sequence>MPRSLYGKLALALLLLVVLIGLTYGAIGFYVTGRFDQEARQKLHRSLAADLIKEGLLAEDGTVDPEGLEHVIHMLMVINPSIEVYVLDAKGKVVSFSAPPGTVQRDVVDLGPVQRFLEADPRFPVRGDDPRDRDGLKVFSAAPVGDPQQPAGYVYVVLGGQFHDSVTQMLAGSYVLRMAAAGLAAGLLFAFAAGLLLFRRITRRLRLLDSRVSSFRVAVPEVARADIDLSGAGADEIDRLAGSFDAMAARIEEQLHSLEDGDRMRRELVANVSHDLRTPLAALHGYLETLALKGDRLDLGERKRYLEIACNHSTRLGRRVGELFELAKLDAKEARPQCERFSVAELVQDVAQKFQLEASRKNLQLHTEREKDLPLIMADIAMIERVLENLVSNSLRHTPAEGQIVLGVDTAGRSVRVQVQDTGEGIPPEELPHVFERFYRCRHGGQDEGSGLGLAIAKRIVDLHGGTIGAESKQGQGAVFTFTLPLESTD</sequence>
<dbReference type="PRINTS" id="PR00344">
    <property type="entry name" value="BCTRLSENSOR"/>
</dbReference>
<evidence type="ECO:0000256" key="7">
    <source>
        <dbReference type="ARBA" id="ARBA00022777"/>
    </source>
</evidence>
<dbReference type="InterPro" id="IPR003661">
    <property type="entry name" value="HisK_dim/P_dom"/>
</dbReference>
<dbReference type="EC" id="2.7.13.3" evidence="3"/>
<keyword evidence="5" id="KW-0808">Transferase</keyword>
<keyword evidence="11" id="KW-1133">Transmembrane helix</keyword>
<evidence type="ECO:0000256" key="3">
    <source>
        <dbReference type="ARBA" id="ARBA00012438"/>
    </source>
</evidence>
<comment type="subcellular location">
    <subcellularLocation>
        <location evidence="2">Membrane</location>
    </subcellularLocation>
</comment>
<feature type="domain" description="HAMP" evidence="13">
    <location>
        <begin position="199"/>
        <end position="256"/>
    </location>
</feature>
<gene>
    <name evidence="14" type="ORF">IFK94_14465</name>
</gene>
<dbReference type="SMART" id="SM00388">
    <property type="entry name" value="HisKA"/>
    <property type="match status" value="1"/>
</dbReference>
<dbReference type="GO" id="GO:0000156">
    <property type="term" value="F:phosphorelay response regulator activity"/>
    <property type="evidence" value="ECO:0007669"/>
    <property type="project" value="TreeGrafter"/>
</dbReference>
<dbReference type="EMBL" id="JACXWD010000075">
    <property type="protein sequence ID" value="MBD3869321.1"/>
    <property type="molecule type" value="Genomic_DNA"/>
</dbReference>